<evidence type="ECO:0000313" key="1">
    <source>
        <dbReference type="EMBL" id="MEL1248842.1"/>
    </source>
</evidence>
<dbReference type="Proteomes" id="UP001393056">
    <property type="component" value="Unassembled WGS sequence"/>
</dbReference>
<dbReference type="EMBL" id="JBBYHT010000007">
    <property type="protein sequence ID" value="MEL1248842.1"/>
    <property type="molecule type" value="Genomic_DNA"/>
</dbReference>
<keyword evidence="2" id="KW-1185">Reference proteome</keyword>
<comment type="caution">
    <text evidence="1">The sequence shown here is derived from an EMBL/GenBank/DDBJ whole genome shotgun (WGS) entry which is preliminary data.</text>
</comment>
<proteinExistence type="predicted"/>
<sequence length="382" mass="44403">MKVFYILILSITIFSCQKEKTSLPIEENSIAISSQLKTDKLQTFEFVLKNDTLISGKEGTDIWIPRDLFENYSNGKIIFELKEFYSKEDMILNGLSTVTDKDELLESSGMFYINFKEDDKQLKIKKGKSYKVEIPNKPLTDSNIYYNDNDSIFKWELGKSKLKVLYPDILRNHAFRISVGKDGIGGFFKVTTLDSLKIAQKIDSLKIIEIINKELSKDEALSELARIFLSETDESDSDINNDKTLSEAEKSYKLKNRKQFHYNFSEIYSFTDNKLGWINIDEVLEYEVEKNIILKNTKKYNDYSINLIYLNNKSLLNYNLNEFKTHSDSVKIIGKIKVVIYANSGNKIMFDSFYIDKNSKSEFDLNFKETTLDKLKQELISN</sequence>
<evidence type="ECO:0000313" key="2">
    <source>
        <dbReference type="Proteomes" id="UP001393056"/>
    </source>
</evidence>
<evidence type="ECO:0008006" key="3">
    <source>
        <dbReference type="Google" id="ProtNLM"/>
    </source>
</evidence>
<dbReference type="PROSITE" id="PS51257">
    <property type="entry name" value="PROKAR_LIPOPROTEIN"/>
    <property type="match status" value="1"/>
</dbReference>
<protein>
    <recommendedName>
        <fullName evidence="3">Lipoprotein</fullName>
    </recommendedName>
</protein>
<name>A0ABU9IAP6_9FLAO</name>
<accession>A0ABU9IAP6</accession>
<organism evidence="1 2">
    <name type="scientific">Flavobacterium helocola</name>
    <dbReference type="NCBI Taxonomy" id="3139139"/>
    <lineage>
        <taxon>Bacteria</taxon>
        <taxon>Pseudomonadati</taxon>
        <taxon>Bacteroidota</taxon>
        <taxon>Flavobacteriia</taxon>
        <taxon>Flavobacteriales</taxon>
        <taxon>Flavobacteriaceae</taxon>
        <taxon>Flavobacterium</taxon>
    </lineage>
</organism>
<reference evidence="1 2" key="1">
    <citation type="submission" date="2024-04" db="EMBL/GenBank/DDBJ databases">
        <title>Flavobacterium sp. DGU41 16S ribosomal RNA gene Genome sequencing and assembly.</title>
        <authorList>
            <person name="Park S."/>
        </authorList>
    </citation>
    <scope>NUCLEOTIDE SEQUENCE [LARGE SCALE GENOMIC DNA]</scope>
    <source>
        <strain evidence="1 2">DGU41</strain>
    </source>
</reference>
<dbReference type="RefSeq" id="WP_341683709.1">
    <property type="nucleotide sequence ID" value="NZ_JBBYHT010000007.1"/>
</dbReference>
<gene>
    <name evidence="1" type="ORF">AAEO58_12385</name>
</gene>